<dbReference type="Pfam" id="PF00294">
    <property type="entry name" value="PfkB"/>
    <property type="match status" value="1"/>
</dbReference>
<keyword evidence="2" id="KW-0808">Transferase</keyword>
<dbReference type="Proteomes" id="UP000885690">
    <property type="component" value="Unassembled WGS sequence"/>
</dbReference>
<organism evidence="2">
    <name type="scientific">Thermosulfidibacter takaii</name>
    <dbReference type="NCBI Taxonomy" id="412593"/>
    <lineage>
        <taxon>Bacteria</taxon>
        <taxon>Pseudomonadati</taxon>
        <taxon>Thermosulfidibacterota</taxon>
        <taxon>Thermosulfidibacteria</taxon>
        <taxon>Thermosulfidibacterales</taxon>
        <taxon>Thermosulfidibacteraceae</taxon>
    </lineage>
</organism>
<feature type="domain" description="Carbohydrate kinase PfkB" evidence="1">
    <location>
        <begin position="7"/>
        <end position="84"/>
    </location>
</feature>
<evidence type="ECO:0000259" key="1">
    <source>
        <dbReference type="Pfam" id="PF00294"/>
    </source>
</evidence>
<feature type="non-terminal residue" evidence="2">
    <location>
        <position position="1"/>
    </location>
</feature>
<dbReference type="InterPro" id="IPR011611">
    <property type="entry name" value="PfkB_dom"/>
</dbReference>
<reference evidence="2" key="1">
    <citation type="journal article" date="2020" name="mSystems">
        <title>Genome- and Community-Level Interaction Insights into Carbon Utilization and Element Cycling Functions of Hydrothermarchaeota in Hydrothermal Sediment.</title>
        <authorList>
            <person name="Zhou Z."/>
            <person name="Liu Y."/>
            <person name="Xu W."/>
            <person name="Pan J."/>
            <person name="Luo Z.H."/>
            <person name="Li M."/>
        </authorList>
    </citation>
    <scope>NUCLEOTIDE SEQUENCE [LARGE SCALE GENOMIC DNA]</scope>
    <source>
        <strain evidence="2">HyVt-115</strain>
    </source>
</reference>
<sequence length="102" mass="10653">LELTENRAVLVTRGKKGMALFLASGEVYHIPIFGTDEVADVTGAGDTVIATFTLALAAGASFLEAARLANYAGGIVVMKSGTATVFQGELLEAAKSQYEKEQ</sequence>
<dbReference type="Gene3D" id="3.40.1190.20">
    <property type="match status" value="1"/>
</dbReference>
<dbReference type="SUPFAM" id="SSF53613">
    <property type="entry name" value="Ribokinase-like"/>
    <property type="match status" value="1"/>
</dbReference>
<dbReference type="AlphaFoldDB" id="A0A7C0U6F9"/>
<dbReference type="GO" id="GO:0033786">
    <property type="term" value="F:heptose-1-phosphate adenylyltransferase activity"/>
    <property type="evidence" value="ECO:0007669"/>
    <property type="project" value="TreeGrafter"/>
</dbReference>
<gene>
    <name evidence="2" type="ORF">ENF32_03950</name>
</gene>
<dbReference type="PANTHER" id="PTHR46969">
    <property type="entry name" value="BIFUNCTIONAL PROTEIN HLDE"/>
    <property type="match status" value="1"/>
</dbReference>
<dbReference type="GO" id="GO:0033785">
    <property type="term" value="F:heptose 7-phosphate kinase activity"/>
    <property type="evidence" value="ECO:0007669"/>
    <property type="project" value="TreeGrafter"/>
</dbReference>
<dbReference type="PANTHER" id="PTHR46969:SF1">
    <property type="entry name" value="BIFUNCTIONAL PROTEIN HLDE"/>
    <property type="match status" value="1"/>
</dbReference>
<dbReference type="InterPro" id="IPR029056">
    <property type="entry name" value="Ribokinase-like"/>
</dbReference>
<keyword evidence="2" id="KW-0418">Kinase</keyword>
<protein>
    <submittedName>
        <fullName evidence="2">Carbohydrate kinase</fullName>
    </submittedName>
</protein>
<accession>A0A7C0U6F9</accession>
<dbReference type="EMBL" id="DQWS01000149">
    <property type="protein sequence ID" value="HDD53202.1"/>
    <property type="molecule type" value="Genomic_DNA"/>
</dbReference>
<dbReference type="GO" id="GO:0005829">
    <property type="term" value="C:cytosol"/>
    <property type="evidence" value="ECO:0007669"/>
    <property type="project" value="TreeGrafter"/>
</dbReference>
<comment type="caution">
    <text evidence="2">The sequence shown here is derived from an EMBL/GenBank/DDBJ whole genome shotgun (WGS) entry which is preliminary data.</text>
</comment>
<evidence type="ECO:0000313" key="2">
    <source>
        <dbReference type="EMBL" id="HDD53202.1"/>
    </source>
</evidence>
<proteinExistence type="predicted"/>
<name>A0A7C0U6F9_9BACT</name>